<dbReference type="eggNOG" id="ENOG5033A9M">
    <property type="taxonomic scope" value="Bacteria"/>
</dbReference>
<dbReference type="NCBIfam" id="TIGR02449">
    <property type="entry name" value="TIGR02449 family protein"/>
    <property type="match status" value="1"/>
</dbReference>
<evidence type="ECO:0000313" key="3">
    <source>
        <dbReference type="Proteomes" id="UP000025241"/>
    </source>
</evidence>
<dbReference type="RefSeq" id="WP_043248492.1">
    <property type="nucleotide sequence ID" value="NZ_HG322950.1"/>
</dbReference>
<organism evidence="2 3">
    <name type="scientific">Pseudomonas knackmussii (strain DSM 6978 / CCUG 54928 / LMG 23759 / B13)</name>
    <dbReference type="NCBI Taxonomy" id="1301098"/>
    <lineage>
        <taxon>Bacteria</taxon>
        <taxon>Pseudomonadati</taxon>
        <taxon>Pseudomonadota</taxon>
        <taxon>Gammaproteobacteria</taxon>
        <taxon>Pseudomonadales</taxon>
        <taxon>Pseudomonadaceae</taxon>
        <taxon>Pseudomonas</taxon>
    </lineage>
</organism>
<evidence type="ECO:0000313" key="2">
    <source>
        <dbReference type="EMBL" id="CDF81726.1"/>
    </source>
</evidence>
<dbReference type="OrthoDB" id="6120894at2"/>
<proteinExistence type="predicted"/>
<dbReference type="EMBL" id="HG322950">
    <property type="protein sequence ID" value="CDF81726.1"/>
    <property type="molecule type" value="Genomic_DNA"/>
</dbReference>
<dbReference type="HOGENOM" id="CLU_175555_0_1_6"/>
<evidence type="ECO:0008006" key="4">
    <source>
        <dbReference type="Google" id="ProtNLM"/>
    </source>
</evidence>
<accession>A0A024HA60</accession>
<sequence length="69" mass="8230">MEDADLHALIAKFDLLLQRLEQLKAENRLLRANEKNWREERAHLIEKNELARHKVEAMILRLKALEQDS</sequence>
<dbReference type="PATRIC" id="fig|1301098.3.peg.357"/>
<protein>
    <recommendedName>
        <fullName evidence="4">TIGR02449 family protein</fullName>
    </recommendedName>
</protein>
<feature type="coiled-coil region" evidence="1">
    <location>
        <begin position="6"/>
        <end position="68"/>
    </location>
</feature>
<dbReference type="KEGG" id="pkc:PKB_0348"/>
<evidence type="ECO:0000256" key="1">
    <source>
        <dbReference type="SAM" id="Coils"/>
    </source>
</evidence>
<reference evidence="2 3" key="1">
    <citation type="submission" date="2013-03" db="EMBL/GenBank/DDBJ databases">
        <authorList>
            <person name="Linke B."/>
        </authorList>
    </citation>
    <scope>NUCLEOTIDE SEQUENCE [LARGE SCALE GENOMIC DNA]</scope>
    <source>
        <strain evidence="2 3">B13</strain>
    </source>
</reference>
<keyword evidence="3" id="KW-1185">Reference proteome</keyword>
<keyword evidence="1" id="KW-0175">Coiled coil</keyword>
<gene>
    <name evidence="2" type="ORF">PKB_0348</name>
</gene>
<dbReference type="InterPro" id="IPR012662">
    <property type="entry name" value="CHP02449"/>
</dbReference>
<dbReference type="Proteomes" id="UP000025241">
    <property type="component" value="Chromosome I"/>
</dbReference>
<dbReference type="AlphaFoldDB" id="A0A024HA60"/>
<dbReference type="STRING" id="1301098.PKB_0348"/>
<reference evidence="2 3" key="2">
    <citation type="submission" date="2014-05" db="EMBL/GenBank/DDBJ databases">
        <title>Genome sequence of the 3-chlorobenzoate degrading bacterium Pseudomonas knackmussii B13 shows multiple evidence for horizontal gene transfer.</title>
        <authorList>
            <person name="Miyazaki R."/>
            <person name="Bertelli C."/>
            <person name="Falquet L."/>
            <person name="Robinson-Rechavi M."/>
            <person name="Gharib W."/>
            <person name="Roy S."/>
            <person name="Van der Meer J.R."/>
        </authorList>
    </citation>
    <scope>NUCLEOTIDE SEQUENCE [LARGE SCALE GENOMIC DNA]</scope>
    <source>
        <strain evidence="2 3">B13</strain>
    </source>
</reference>
<name>A0A024HA60_PSEKB</name>